<protein>
    <submittedName>
        <fullName evidence="1">Uncharacterized protein</fullName>
    </submittedName>
</protein>
<dbReference type="Proteomes" id="UP000482800">
    <property type="component" value="Unassembled WGS sequence"/>
</dbReference>
<dbReference type="AlphaFoldDB" id="A0A6V8K111"/>
<keyword evidence="2" id="KW-1185">Reference proteome</keyword>
<proteinExistence type="predicted"/>
<name>A0A6V8K111_9ACTN</name>
<evidence type="ECO:0000313" key="2">
    <source>
        <dbReference type="Proteomes" id="UP000482800"/>
    </source>
</evidence>
<reference evidence="1 2" key="1">
    <citation type="submission" date="2020-03" db="EMBL/GenBank/DDBJ databases">
        <title>Whole genome shotgun sequence of Phytohabitans houttuyneae NBRC 108639.</title>
        <authorList>
            <person name="Komaki H."/>
            <person name="Tamura T."/>
        </authorList>
    </citation>
    <scope>NUCLEOTIDE SEQUENCE [LARGE SCALE GENOMIC DNA]</scope>
    <source>
        <strain evidence="1 2">NBRC 108639</strain>
    </source>
</reference>
<organism evidence="1 2">
    <name type="scientific">Phytohabitans houttuyneae</name>
    <dbReference type="NCBI Taxonomy" id="1076126"/>
    <lineage>
        <taxon>Bacteria</taxon>
        <taxon>Bacillati</taxon>
        <taxon>Actinomycetota</taxon>
        <taxon>Actinomycetes</taxon>
        <taxon>Micromonosporales</taxon>
        <taxon>Micromonosporaceae</taxon>
    </lineage>
</organism>
<comment type="caution">
    <text evidence="1">The sequence shown here is derived from an EMBL/GenBank/DDBJ whole genome shotgun (WGS) entry which is preliminary data.</text>
</comment>
<gene>
    <name evidence="1" type="ORF">Phou_015440</name>
</gene>
<reference evidence="1 2" key="2">
    <citation type="submission" date="2020-03" db="EMBL/GenBank/DDBJ databases">
        <authorList>
            <person name="Ichikawa N."/>
            <person name="Kimura A."/>
            <person name="Kitahashi Y."/>
            <person name="Uohara A."/>
        </authorList>
    </citation>
    <scope>NUCLEOTIDE SEQUENCE [LARGE SCALE GENOMIC DNA]</scope>
    <source>
        <strain evidence="1 2">NBRC 108639</strain>
    </source>
</reference>
<sequence>MTLYAVLRRLQHLLAYLIGTCPTCRTRFPHKNGTTAEDHDKALLATNRDLLTSLHDQLVQRYLVATGQRHGIYLVYWVSPDQRPSGSPKTHGDKDELLKHLRSLSAEVAPQYDIHPYVLDVSWPSLDQ</sequence>
<evidence type="ECO:0000313" key="1">
    <source>
        <dbReference type="EMBL" id="GFJ77364.1"/>
    </source>
</evidence>
<dbReference type="EMBL" id="BLPF01000001">
    <property type="protein sequence ID" value="GFJ77364.1"/>
    <property type="molecule type" value="Genomic_DNA"/>
</dbReference>
<accession>A0A6V8K111</accession>